<dbReference type="Proteomes" id="UP000199036">
    <property type="component" value="Unassembled WGS sequence"/>
</dbReference>
<dbReference type="Pfam" id="PF16125">
    <property type="entry name" value="DUF4837"/>
    <property type="match status" value="1"/>
</dbReference>
<dbReference type="EMBL" id="FOVI01000036">
    <property type="protein sequence ID" value="SFO31505.1"/>
    <property type="molecule type" value="Genomic_DNA"/>
</dbReference>
<dbReference type="PROSITE" id="PS51257">
    <property type="entry name" value="PROKAR_LIPOPROTEIN"/>
    <property type="match status" value="1"/>
</dbReference>
<gene>
    <name evidence="1" type="ORF">SAMN05421741_1367</name>
</gene>
<dbReference type="AlphaFoldDB" id="A0A1I5G609"/>
<reference evidence="2" key="1">
    <citation type="submission" date="2016-10" db="EMBL/GenBank/DDBJ databases">
        <authorList>
            <person name="Varghese N."/>
            <person name="Submissions S."/>
        </authorList>
    </citation>
    <scope>NUCLEOTIDE SEQUENCE [LARGE SCALE GENOMIC DNA]</scope>
    <source>
        <strain evidence="2">DS-12</strain>
    </source>
</reference>
<keyword evidence="2" id="KW-1185">Reference proteome</keyword>
<accession>A0A1I5G609</accession>
<evidence type="ECO:0000313" key="1">
    <source>
        <dbReference type="EMBL" id="SFO31505.1"/>
    </source>
</evidence>
<evidence type="ECO:0008006" key="3">
    <source>
        <dbReference type="Google" id="ProtNLM"/>
    </source>
</evidence>
<dbReference type="InterPro" id="IPR032286">
    <property type="entry name" value="DUF4837"/>
</dbReference>
<dbReference type="OrthoDB" id="1115230at2"/>
<evidence type="ECO:0000313" key="2">
    <source>
        <dbReference type="Proteomes" id="UP000199036"/>
    </source>
</evidence>
<proteinExistence type="predicted"/>
<name>A0A1I5G609_9FLAO</name>
<dbReference type="STRING" id="913024.SAMN05421741_1367"/>
<organism evidence="1 2">
    <name type="scientific">Paenimyroides ummariense</name>
    <dbReference type="NCBI Taxonomy" id="913024"/>
    <lineage>
        <taxon>Bacteria</taxon>
        <taxon>Pseudomonadati</taxon>
        <taxon>Bacteroidota</taxon>
        <taxon>Flavobacteriia</taxon>
        <taxon>Flavobacteriales</taxon>
        <taxon>Flavobacteriaceae</taxon>
        <taxon>Paenimyroides</taxon>
    </lineage>
</organism>
<protein>
    <recommendedName>
        <fullName evidence="3">DUF4837 domain-containing protein</fullName>
    </recommendedName>
</protein>
<sequence>MVQNMKHTVFYLLIIAGFMIGCTKKSETATINLNKSFGNRNEIVLVIDDSLWIGKLGDSIRHKLAQPVAGSTDTEPQFDLVQIDPKIFTTRAKNARNIVLFSTNTVHEFLLQKSVNATPQNYFFLRARNTTDLLKLFNTRADSIISVFKSSELNEQMHEVVRNSTQDLHELKDYFGCTLKIPDAYHLQVKNEFPFLWYQKDLSSGSLNLVLYEFSIAEIENESGSIEQHLLQARNYIGKEFLHTAKDSGYIVTDPAKNVSITKEKLQELPVYKIIGSWETANDYLKGPFVCYAIRDDYYKRYLFIEGYINNPFKNKRDQLLEIEAIIKTINFNEH</sequence>